<protein>
    <submittedName>
        <fullName evidence="2">Uncharacterized protein</fullName>
    </submittedName>
</protein>
<name>A0AAV7S1I3_PLEWA</name>
<dbReference type="EMBL" id="JANPWB010000009">
    <property type="protein sequence ID" value="KAJ1157832.1"/>
    <property type="molecule type" value="Genomic_DNA"/>
</dbReference>
<keyword evidence="3" id="KW-1185">Reference proteome</keyword>
<accession>A0AAV7S1I3</accession>
<evidence type="ECO:0000256" key="1">
    <source>
        <dbReference type="SAM" id="MobiDB-lite"/>
    </source>
</evidence>
<reference evidence="2" key="1">
    <citation type="journal article" date="2022" name="bioRxiv">
        <title>Sequencing and chromosome-scale assembly of the giantPleurodeles waltlgenome.</title>
        <authorList>
            <person name="Brown T."/>
            <person name="Elewa A."/>
            <person name="Iarovenko S."/>
            <person name="Subramanian E."/>
            <person name="Araus A.J."/>
            <person name="Petzold A."/>
            <person name="Susuki M."/>
            <person name="Suzuki K.-i.T."/>
            <person name="Hayashi T."/>
            <person name="Toyoda A."/>
            <person name="Oliveira C."/>
            <person name="Osipova E."/>
            <person name="Leigh N.D."/>
            <person name="Simon A."/>
            <person name="Yun M.H."/>
        </authorList>
    </citation>
    <scope>NUCLEOTIDE SEQUENCE</scope>
    <source>
        <strain evidence="2">20211129_DDA</strain>
        <tissue evidence="2">Liver</tissue>
    </source>
</reference>
<sequence length="85" mass="9407">MPRGYVPGRPRPHGHFRCLLARPRSFFLSAGERKSLTGAGSFKAPDEEEKAGNQTTRKEPAATLEEAEPTPHPRFGRNRQEAAGH</sequence>
<organism evidence="2 3">
    <name type="scientific">Pleurodeles waltl</name>
    <name type="common">Iberian ribbed newt</name>
    <dbReference type="NCBI Taxonomy" id="8319"/>
    <lineage>
        <taxon>Eukaryota</taxon>
        <taxon>Metazoa</taxon>
        <taxon>Chordata</taxon>
        <taxon>Craniata</taxon>
        <taxon>Vertebrata</taxon>
        <taxon>Euteleostomi</taxon>
        <taxon>Amphibia</taxon>
        <taxon>Batrachia</taxon>
        <taxon>Caudata</taxon>
        <taxon>Salamandroidea</taxon>
        <taxon>Salamandridae</taxon>
        <taxon>Pleurodelinae</taxon>
        <taxon>Pleurodeles</taxon>
    </lineage>
</organism>
<dbReference type="AlphaFoldDB" id="A0AAV7S1I3"/>
<dbReference type="Proteomes" id="UP001066276">
    <property type="component" value="Chromosome 5"/>
</dbReference>
<comment type="caution">
    <text evidence="2">The sequence shown here is derived from an EMBL/GenBank/DDBJ whole genome shotgun (WGS) entry which is preliminary data.</text>
</comment>
<gene>
    <name evidence="2" type="ORF">NDU88_010529</name>
</gene>
<evidence type="ECO:0000313" key="2">
    <source>
        <dbReference type="EMBL" id="KAJ1157832.1"/>
    </source>
</evidence>
<evidence type="ECO:0000313" key="3">
    <source>
        <dbReference type="Proteomes" id="UP001066276"/>
    </source>
</evidence>
<proteinExistence type="predicted"/>
<feature type="region of interest" description="Disordered" evidence="1">
    <location>
        <begin position="36"/>
        <end position="85"/>
    </location>
</feature>